<evidence type="ECO:0000259" key="1">
    <source>
        <dbReference type="Pfam" id="PF18962"/>
    </source>
</evidence>
<name>A0A0W8G332_9ZZZZ</name>
<reference evidence="2" key="1">
    <citation type="journal article" date="2015" name="Proc. Natl. Acad. Sci. U.S.A.">
        <title>Networks of energetic and metabolic interactions define dynamics in microbial communities.</title>
        <authorList>
            <person name="Embree M."/>
            <person name="Liu J.K."/>
            <person name="Al-Bassam M.M."/>
            <person name="Zengler K."/>
        </authorList>
    </citation>
    <scope>NUCLEOTIDE SEQUENCE</scope>
</reference>
<gene>
    <name evidence="2" type="ORF">ASZ90_003238</name>
</gene>
<evidence type="ECO:0000313" key="2">
    <source>
        <dbReference type="EMBL" id="KUG26915.1"/>
    </source>
</evidence>
<proteinExistence type="predicted"/>
<accession>A0A0W8G332</accession>
<dbReference type="InterPro" id="IPR026444">
    <property type="entry name" value="Secre_tail"/>
</dbReference>
<dbReference type="EMBL" id="LNQE01000387">
    <property type="protein sequence ID" value="KUG26915.1"/>
    <property type="molecule type" value="Genomic_DNA"/>
</dbReference>
<feature type="domain" description="Secretion system C-terminal sorting" evidence="1">
    <location>
        <begin position="387"/>
        <end position="469"/>
    </location>
</feature>
<dbReference type="AlphaFoldDB" id="A0A0W8G332"/>
<comment type="caution">
    <text evidence="2">The sequence shown here is derived from an EMBL/GenBank/DDBJ whole genome shotgun (WGS) entry which is preliminary data.</text>
</comment>
<sequence>MLRLKPIILILIVSGLLLIRIVAQVTTHRGNLLVIDMYSSEINSADTVGNWEKNVYSTGTADSHYIGVICNNSKHYFLFSNINYGFDFGLNNSTNNYLQVFQDDVYKHILHYNQWFDVPEPYLHFIPYIKKVENGFWILFGNLGNTFVRNDDSLFITPNYSESDLMHIAGRIQGDELIVFRQKESYYHINKYYLADLSSSPQIENMRPIIVEPDQSNNYMFSITKFSHLGNNAYAFLSADGRLWIAEYEGDGIKHKLNLVISHEWFNVDNAQLIGNNLFKSGSGKIYSQQINPTDYSISEDEIFVDKVNFAHDNGFKSNFFSFIRNDSLLIYSLKEKIFVNSFDLSAINYSGNVIVDSPYVYVHQTLTVTDVKDEFLKNEFSLEQNYPNPFNPTTTIKFTLPNVGDEYIHPLQTKLIVYDILGREIITLVNEVKSAGTYEVEFYAIDLPNGVYLYRLQFGNKSQTKKFVLLR</sequence>
<dbReference type="NCBIfam" id="TIGR04183">
    <property type="entry name" value="Por_Secre_tail"/>
    <property type="match status" value="1"/>
</dbReference>
<protein>
    <recommendedName>
        <fullName evidence="1">Secretion system C-terminal sorting domain-containing protein</fullName>
    </recommendedName>
</protein>
<organism evidence="2">
    <name type="scientific">hydrocarbon metagenome</name>
    <dbReference type="NCBI Taxonomy" id="938273"/>
    <lineage>
        <taxon>unclassified sequences</taxon>
        <taxon>metagenomes</taxon>
        <taxon>ecological metagenomes</taxon>
    </lineage>
</organism>
<dbReference type="Pfam" id="PF18962">
    <property type="entry name" value="Por_Secre_tail"/>
    <property type="match status" value="1"/>
</dbReference>